<dbReference type="RefSeq" id="XP_001841445.2">
    <property type="nucleotide sequence ID" value="XM_001841393.2"/>
</dbReference>
<feature type="region of interest" description="Disordered" evidence="2">
    <location>
        <begin position="127"/>
        <end position="472"/>
    </location>
</feature>
<feature type="coiled-coil region" evidence="1">
    <location>
        <begin position="503"/>
        <end position="575"/>
    </location>
</feature>
<keyword evidence="4" id="KW-1185">Reference proteome</keyword>
<feature type="compositionally biased region" description="Polar residues" evidence="2">
    <location>
        <begin position="610"/>
        <end position="633"/>
    </location>
</feature>
<feature type="compositionally biased region" description="Basic and acidic residues" evidence="2">
    <location>
        <begin position="180"/>
        <end position="200"/>
    </location>
</feature>
<evidence type="ECO:0000256" key="1">
    <source>
        <dbReference type="SAM" id="Coils"/>
    </source>
</evidence>
<dbReference type="HOGENOM" id="CLU_329287_0_0_1"/>
<feature type="compositionally biased region" description="Polar residues" evidence="2">
    <location>
        <begin position="13"/>
        <end position="25"/>
    </location>
</feature>
<dbReference type="OMA" id="NPHATIM"/>
<dbReference type="VEuPathDB" id="FungiDB:CC1G_12685"/>
<keyword evidence="1" id="KW-0175">Coiled coil</keyword>
<evidence type="ECO:0000313" key="3">
    <source>
        <dbReference type="EMBL" id="EAU80386.2"/>
    </source>
</evidence>
<feature type="compositionally biased region" description="Polar residues" evidence="2">
    <location>
        <begin position="670"/>
        <end position="686"/>
    </location>
</feature>
<feature type="compositionally biased region" description="Basic and acidic residues" evidence="2">
    <location>
        <begin position="689"/>
        <end position="699"/>
    </location>
</feature>
<name>A8PHP5_COPC7</name>
<sequence length="860" mass="93466">MSNKEAKTKASGPANNEGRSTQQQKAPPPPEIVADIERLTELVEKAWTWRKGRQDITKKQQLLDLTSDAIDSQNKVYDSWNQVGWRKEALPSAIRQWFRHIASPDVADWDGSPEMLDLTFFRNLHAGADGDNPKKKSSKRKVAFEGQPQTTKKKKSDAVDLELGQGQGAVDKGKTATGQETEKGEKAAENQGKGGEDPPKPRPRPRPRPTAAVKANEFTSQSNPENDQNREFMMVVAGLNEGKERSRKNTTIGRSITTNPYSSDSGSDSSTSSASRDHVKARKAKRKATPPKSLENPVGQKPTLAKPTTTNAPLPPSQNRAVSPQVHTTLTSINVPAPTASKPAANPSVKNIGPKRPNPSHSIQERHRAAGKPPNISNSTEIPSANAPPGRSPTLGSNRQRFPDGDDDDDASYRPSNSSDDEGLGPAVGKVPTAAGRQEDATQASNKSSKKQTSKQTLASMGSSTDERWSRVTPFEESELPLASVSGTLHALTVRSHQRGSTIRQLESKISTITRALERNQNAEKTVPVLEKRLNQAVESLDELRQDLKAEQKKTAELEARVEEREKMLDDYRSNLKLLNGVVEKLLEVHGLRRVPDSTQLVPVPRPVAGSTQVTTTQAHRNFSSHPVTQTGAHNGYPSTSSFSPSFTRGFSTGSRLATTPMPASTSTSINSYASQGQFPNSNATSFHPHPDQSFHSDRSAPNAESNPLQPIISEVHRAQMDLPHELQSSPVQRASLLEMIAHSSVGTTPDMIQQMQMLDDRGSRAGRSSTSTVNGGDSPSDWGNITSGKFKYHPQNRIQQHTLDSTQNTPNDQSTYNGRVNAVGGLTIGGSEFQHLPSHHHSTDGEFHPIGSLAIAQDQ</sequence>
<accession>A8PHP5</accession>
<feature type="compositionally biased region" description="Low complexity" evidence="2">
    <location>
        <begin position="262"/>
        <end position="274"/>
    </location>
</feature>
<feature type="region of interest" description="Disordered" evidence="2">
    <location>
        <begin position="603"/>
        <end position="707"/>
    </location>
</feature>
<proteinExistence type="predicted"/>
<feature type="compositionally biased region" description="Polar residues" evidence="2">
    <location>
        <begin position="249"/>
        <end position="261"/>
    </location>
</feature>
<feature type="compositionally biased region" description="Polar residues" evidence="2">
    <location>
        <begin position="774"/>
        <end position="783"/>
    </location>
</feature>
<dbReference type="InParanoid" id="A8PHP5"/>
<protein>
    <submittedName>
        <fullName evidence="3">Uncharacterized protein</fullName>
    </submittedName>
</protein>
<dbReference type="EMBL" id="AACS02000006">
    <property type="protein sequence ID" value="EAU80386.2"/>
    <property type="molecule type" value="Genomic_DNA"/>
</dbReference>
<feature type="compositionally biased region" description="Polar residues" evidence="2">
    <location>
        <begin position="217"/>
        <end position="226"/>
    </location>
</feature>
<evidence type="ECO:0000256" key="2">
    <source>
        <dbReference type="SAM" id="MobiDB-lite"/>
    </source>
</evidence>
<gene>
    <name evidence="3" type="ORF">CC1G_12685</name>
</gene>
<feature type="compositionally biased region" description="Basic residues" evidence="2">
    <location>
        <begin position="279"/>
        <end position="289"/>
    </location>
</feature>
<dbReference type="GeneID" id="6018128"/>
<feature type="compositionally biased region" description="Polar residues" evidence="2">
    <location>
        <begin position="306"/>
        <end position="334"/>
    </location>
</feature>
<comment type="caution">
    <text evidence="3">The sequence shown here is derived from an EMBL/GenBank/DDBJ whole genome shotgun (WGS) entry which is preliminary data.</text>
</comment>
<feature type="region of interest" description="Disordered" evidence="2">
    <location>
        <begin position="1"/>
        <end position="30"/>
    </location>
</feature>
<dbReference type="AlphaFoldDB" id="A8PHP5"/>
<feature type="region of interest" description="Disordered" evidence="2">
    <location>
        <begin position="763"/>
        <end position="783"/>
    </location>
</feature>
<dbReference type="Proteomes" id="UP000001861">
    <property type="component" value="Unassembled WGS sequence"/>
</dbReference>
<evidence type="ECO:0000313" key="4">
    <source>
        <dbReference type="Proteomes" id="UP000001861"/>
    </source>
</evidence>
<feature type="compositionally biased region" description="Low complexity" evidence="2">
    <location>
        <begin position="638"/>
        <end position="669"/>
    </location>
</feature>
<organism evidence="3 4">
    <name type="scientific">Coprinopsis cinerea (strain Okayama-7 / 130 / ATCC MYA-4618 / FGSC 9003)</name>
    <name type="common">Inky cap fungus</name>
    <name type="synonym">Hormographiella aspergillata</name>
    <dbReference type="NCBI Taxonomy" id="240176"/>
    <lineage>
        <taxon>Eukaryota</taxon>
        <taxon>Fungi</taxon>
        <taxon>Dikarya</taxon>
        <taxon>Basidiomycota</taxon>
        <taxon>Agaricomycotina</taxon>
        <taxon>Agaricomycetes</taxon>
        <taxon>Agaricomycetidae</taxon>
        <taxon>Agaricales</taxon>
        <taxon>Agaricineae</taxon>
        <taxon>Psathyrellaceae</taxon>
        <taxon>Coprinopsis</taxon>
    </lineage>
</organism>
<dbReference type="KEGG" id="cci:CC1G_12685"/>
<reference evidence="3 4" key="1">
    <citation type="journal article" date="2010" name="Proc. Natl. Acad. Sci. U.S.A.">
        <title>Insights into evolution of multicellular fungi from the assembled chromosomes of the mushroom Coprinopsis cinerea (Coprinus cinereus).</title>
        <authorList>
            <person name="Stajich J.E."/>
            <person name="Wilke S.K."/>
            <person name="Ahren D."/>
            <person name="Au C.H."/>
            <person name="Birren B.W."/>
            <person name="Borodovsky M."/>
            <person name="Burns C."/>
            <person name="Canback B."/>
            <person name="Casselton L.A."/>
            <person name="Cheng C.K."/>
            <person name="Deng J."/>
            <person name="Dietrich F.S."/>
            <person name="Fargo D.C."/>
            <person name="Farman M.L."/>
            <person name="Gathman A.C."/>
            <person name="Goldberg J."/>
            <person name="Guigo R."/>
            <person name="Hoegger P.J."/>
            <person name="Hooker J.B."/>
            <person name="Huggins A."/>
            <person name="James T.Y."/>
            <person name="Kamada T."/>
            <person name="Kilaru S."/>
            <person name="Kodira C."/>
            <person name="Kues U."/>
            <person name="Kupfer D."/>
            <person name="Kwan H.S."/>
            <person name="Lomsadze A."/>
            <person name="Li W."/>
            <person name="Lilly W.W."/>
            <person name="Ma L.J."/>
            <person name="Mackey A.J."/>
            <person name="Manning G."/>
            <person name="Martin F."/>
            <person name="Muraguchi H."/>
            <person name="Natvig D.O."/>
            <person name="Palmerini H."/>
            <person name="Ramesh M.A."/>
            <person name="Rehmeyer C.J."/>
            <person name="Roe B.A."/>
            <person name="Shenoy N."/>
            <person name="Stanke M."/>
            <person name="Ter-Hovhannisyan V."/>
            <person name="Tunlid A."/>
            <person name="Velagapudi R."/>
            <person name="Vision T.J."/>
            <person name="Zeng Q."/>
            <person name="Zolan M.E."/>
            <person name="Pukkila P.J."/>
        </authorList>
    </citation>
    <scope>NUCLEOTIDE SEQUENCE [LARGE SCALE GENOMIC DNA]</scope>
    <source>
        <strain evidence="4">Okayama-7 / 130 / ATCC MYA-4618 / FGSC 9003</strain>
    </source>
</reference>